<gene>
    <name evidence="2" type="ORF">L9G74_18470</name>
</gene>
<feature type="chain" id="PRO_5046467700" evidence="1">
    <location>
        <begin position="22"/>
        <end position="155"/>
    </location>
</feature>
<proteinExistence type="predicted"/>
<keyword evidence="3" id="KW-1185">Reference proteome</keyword>
<protein>
    <submittedName>
        <fullName evidence="2">DUF4920 domain-containing protein</fullName>
    </submittedName>
</protein>
<accession>A0ABT2FQ34</accession>
<evidence type="ECO:0000313" key="2">
    <source>
        <dbReference type="EMBL" id="MCS4558425.1"/>
    </source>
</evidence>
<evidence type="ECO:0000256" key="1">
    <source>
        <dbReference type="SAM" id="SignalP"/>
    </source>
</evidence>
<keyword evidence="1" id="KW-0732">Signal</keyword>
<dbReference type="RefSeq" id="WP_238898244.1">
    <property type="nucleotide sequence ID" value="NZ_JAKOGG010000021.1"/>
</dbReference>
<dbReference type="EMBL" id="JAKOGG010000021">
    <property type="protein sequence ID" value="MCS4558425.1"/>
    <property type="molecule type" value="Genomic_DNA"/>
</dbReference>
<reference evidence="2 3" key="1">
    <citation type="submission" date="2022-02" db="EMBL/GenBank/DDBJ databases">
        <authorList>
            <person name="Zhuang L."/>
        </authorList>
    </citation>
    <scope>NUCLEOTIDE SEQUENCE [LARGE SCALE GENOMIC DNA]</scope>
    <source>
        <strain evidence="2 3">C32</strain>
    </source>
</reference>
<reference evidence="3" key="2">
    <citation type="submission" date="2023-07" db="EMBL/GenBank/DDBJ databases">
        <title>Shewanella mangrovi sp. nov., an acetaldehyde- degrading bacterium isolated from mangrove sediment.</title>
        <authorList>
            <person name="Liu Y."/>
        </authorList>
    </citation>
    <scope>NUCLEOTIDE SEQUENCE [LARGE SCALE GENOMIC DNA]</scope>
    <source>
        <strain evidence="3">C32</strain>
    </source>
</reference>
<sequence length="155" mass="16533">MLAKTLLALALTVGVASTVNAEALTFGTAVNDSSVTAVSTILATPDAYVGKQVTIKGVVTNVCEKRGCWMTVKSDQRFQELFIKVRDGDMVFPMSARGSEAIVTGKLTAIPLSLEQSRDYLADEAKKQGKAFDVASVTEPVNFYQLAPSGVKILE</sequence>
<comment type="caution">
    <text evidence="2">The sequence shown here is derived from an EMBL/GenBank/DDBJ whole genome shotgun (WGS) entry which is preliminary data.</text>
</comment>
<dbReference type="Pfam" id="PF16267">
    <property type="entry name" value="DUF4920"/>
    <property type="match status" value="1"/>
</dbReference>
<dbReference type="InterPro" id="IPR032577">
    <property type="entry name" value="DUF4920"/>
</dbReference>
<organism evidence="2 3">
    <name type="scientific">Shewanella electrica</name>
    <dbReference type="NCBI Taxonomy" id="515560"/>
    <lineage>
        <taxon>Bacteria</taxon>
        <taxon>Pseudomonadati</taxon>
        <taxon>Pseudomonadota</taxon>
        <taxon>Gammaproteobacteria</taxon>
        <taxon>Alteromonadales</taxon>
        <taxon>Shewanellaceae</taxon>
        <taxon>Shewanella</taxon>
    </lineage>
</organism>
<feature type="signal peptide" evidence="1">
    <location>
        <begin position="1"/>
        <end position="21"/>
    </location>
</feature>
<dbReference type="Proteomes" id="UP001201549">
    <property type="component" value="Unassembled WGS sequence"/>
</dbReference>
<name>A0ABT2FQ34_9GAMM</name>
<evidence type="ECO:0000313" key="3">
    <source>
        <dbReference type="Proteomes" id="UP001201549"/>
    </source>
</evidence>